<gene>
    <name evidence="2" type="primary">ybdZ_1</name>
    <name evidence="2" type="ORF">MSIMFB_00265</name>
</gene>
<keyword evidence="3" id="KW-1185">Reference proteome</keyword>
<dbReference type="InterPro" id="IPR037407">
    <property type="entry name" value="MLP_fam"/>
</dbReference>
<protein>
    <submittedName>
        <fullName evidence="2">Enterobactin biosynthesis protein YbdZ</fullName>
    </submittedName>
</protein>
<dbReference type="SUPFAM" id="SSF160582">
    <property type="entry name" value="MbtH-like"/>
    <property type="match status" value="1"/>
</dbReference>
<accession>A0A7Z7IFY7</accession>
<name>A0A7Z7IFY7_9MYCO</name>
<reference evidence="2 3" key="1">
    <citation type="submission" date="2017-10" db="EMBL/GenBank/DDBJ databases">
        <authorList>
            <consortium name="Urmite Genomes"/>
        </authorList>
    </citation>
    <scope>NUCLEOTIDE SEQUENCE [LARGE SCALE GENOMIC DNA]</scope>
    <source>
        <strain evidence="2 3">FB-527</strain>
    </source>
</reference>
<dbReference type="Proteomes" id="UP000554965">
    <property type="component" value="Unassembled WGS sequence"/>
</dbReference>
<sequence>MNPFDDQNGNFLVLMNEEGQHSLWPEFIPAPSGWCIVNPVTTRRASLEYIERNWEDIRPASLIEAMEGSSLDK</sequence>
<organism evidence="2 3">
    <name type="scientific">Mycobacterium simulans</name>
    <dbReference type="NCBI Taxonomy" id="627089"/>
    <lineage>
        <taxon>Bacteria</taxon>
        <taxon>Bacillati</taxon>
        <taxon>Actinomycetota</taxon>
        <taxon>Actinomycetes</taxon>
        <taxon>Mycobacteriales</taxon>
        <taxon>Mycobacteriaceae</taxon>
        <taxon>Mycobacterium</taxon>
    </lineage>
</organism>
<dbReference type="Gene3D" id="3.90.820.10">
    <property type="entry name" value="Structural Genomics, Unknown Function 30-nov-00 1gh9 Mol_id"/>
    <property type="match status" value="1"/>
</dbReference>
<dbReference type="PANTHER" id="PTHR38444">
    <property type="entry name" value="ENTEROBACTIN BIOSYNTHESIS PROTEIN YBDZ"/>
    <property type="match status" value="1"/>
</dbReference>
<dbReference type="InterPro" id="IPR005153">
    <property type="entry name" value="MbtH-like_dom"/>
</dbReference>
<dbReference type="RefSeq" id="WP_186241141.1">
    <property type="nucleotide sequence ID" value="NZ_OCTY01000002.1"/>
</dbReference>
<dbReference type="Pfam" id="PF03621">
    <property type="entry name" value="MbtH"/>
    <property type="match status" value="1"/>
</dbReference>
<dbReference type="GO" id="GO:0005829">
    <property type="term" value="C:cytosol"/>
    <property type="evidence" value="ECO:0007669"/>
    <property type="project" value="TreeGrafter"/>
</dbReference>
<proteinExistence type="predicted"/>
<dbReference type="AlphaFoldDB" id="A0A7Z7IFY7"/>
<comment type="caution">
    <text evidence="2">The sequence shown here is derived from an EMBL/GenBank/DDBJ whole genome shotgun (WGS) entry which is preliminary data.</text>
</comment>
<dbReference type="PANTHER" id="PTHR38444:SF1">
    <property type="entry name" value="ENTEROBACTIN BIOSYNTHESIS PROTEIN YBDZ"/>
    <property type="match status" value="1"/>
</dbReference>
<dbReference type="SMART" id="SM00923">
    <property type="entry name" value="MbtH"/>
    <property type="match status" value="1"/>
</dbReference>
<dbReference type="GO" id="GO:0019290">
    <property type="term" value="P:siderophore biosynthetic process"/>
    <property type="evidence" value="ECO:0007669"/>
    <property type="project" value="TreeGrafter"/>
</dbReference>
<dbReference type="InterPro" id="IPR038020">
    <property type="entry name" value="MbtH-like_sf"/>
</dbReference>
<evidence type="ECO:0000313" key="3">
    <source>
        <dbReference type="Proteomes" id="UP000554965"/>
    </source>
</evidence>
<evidence type="ECO:0000259" key="1">
    <source>
        <dbReference type="SMART" id="SM00923"/>
    </source>
</evidence>
<evidence type="ECO:0000313" key="2">
    <source>
        <dbReference type="EMBL" id="SOJ52757.1"/>
    </source>
</evidence>
<feature type="domain" description="MbtH-like" evidence="1">
    <location>
        <begin position="2"/>
        <end position="52"/>
    </location>
</feature>
<dbReference type="EMBL" id="OCTY01000002">
    <property type="protein sequence ID" value="SOJ52757.1"/>
    <property type="molecule type" value="Genomic_DNA"/>
</dbReference>